<comment type="similarity">
    <text evidence="1">Belongs to the FAM167 (SEC) family.</text>
</comment>
<evidence type="ECO:0000313" key="4">
    <source>
        <dbReference type="RefSeq" id="XP_022294350.1"/>
    </source>
</evidence>
<accession>A0A8B8AT39</accession>
<dbReference type="RefSeq" id="XP_022294350.1">
    <property type="nucleotide sequence ID" value="XM_022438642.1"/>
</dbReference>
<dbReference type="Proteomes" id="UP000694844">
    <property type="component" value="Chromosome 7"/>
</dbReference>
<dbReference type="KEGG" id="cvn:111104619"/>
<dbReference type="InterPro" id="IPR024280">
    <property type="entry name" value="FAM167"/>
</dbReference>
<dbReference type="InterPro" id="IPR051771">
    <property type="entry name" value="FAM167_domain"/>
</dbReference>
<reference evidence="4" key="1">
    <citation type="submission" date="2025-08" db="UniProtKB">
        <authorList>
            <consortium name="RefSeq"/>
        </authorList>
    </citation>
    <scope>IDENTIFICATION</scope>
    <source>
        <tissue evidence="4">Whole sample</tissue>
    </source>
</reference>
<sequence>MKPISRQPGLNVIKEGVSENSDFGPDPEEGKPVPPGSPSDLVRLRATASRLRLQTKRQSYINWKANHYDNFFKQRNRKAVLCENSLKNWSEECRTKRPVKKPSTTGQVLCDGKTLTIDEALNWIRQELHLMRQADQALARQLLSLRHEIQDIRLQWSCEDHKSLVEDIRIELEELQYLGEITDIPVHLLEFHNPLKHLGVTKLNLHNKRFSTC</sequence>
<dbReference type="GeneID" id="111104619"/>
<gene>
    <name evidence="4" type="primary">LOC111104619</name>
</gene>
<dbReference type="AlphaFoldDB" id="A0A8B8AT39"/>
<evidence type="ECO:0000313" key="3">
    <source>
        <dbReference type="Proteomes" id="UP000694844"/>
    </source>
</evidence>
<organism evidence="3 4">
    <name type="scientific">Crassostrea virginica</name>
    <name type="common">Eastern oyster</name>
    <dbReference type="NCBI Taxonomy" id="6565"/>
    <lineage>
        <taxon>Eukaryota</taxon>
        <taxon>Metazoa</taxon>
        <taxon>Spiralia</taxon>
        <taxon>Lophotrochozoa</taxon>
        <taxon>Mollusca</taxon>
        <taxon>Bivalvia</taxon>
        <taxon>Autobranchia</taxon>
        <taxon>Pteriomorphia</taxon>
        <taxon>Ostreida</taxon>
        <taxon>Ostreoidea</taxon>
        <taxon>Ostreidae</taxon>
        <taxon>Crassostrea</taxon>
    </lineage>
</organism>
<proteinExistence type="inferred from homology"/>
<feature type="region of interest" description="Disordered" evidence="2">
    <location>
        <begin position="1"/>
        <end position="40"/>
    </location>
</feature>
<keyword evidence="3" id="KW-1185">Reference proteome</keyword>
<name>A0A8B8AT39_CRAVI</name>
<dbReference type="Pfam" id="PF11652">
    <property type="entry name" value="FAM167"/>
    <property type="match status" value="1"/>
</dbReference>
<dbReference type="OrthoDB" id="5965452at2759"/>
<protein>
    <submittedName>
        <fullName evidence="4">Protein FAM167A-like</fullName>
    </submittedName>
</protein>
<evidence type="ECO:0000256" key="2">
    <source>
        <dbReference type="SAM" id="MobiDB-lite"/>
    </source>
</evidence>
<dbReference type="PANTHER" id="PTHR32289:SF1">
    <property type="entry name" value="PROTEIN FAM167A-LIKE"/>
    <property type="match status" value="1"/>
</dbReference>
<evidence type="ECO:0000256" key="1">
    <source>
        <dbReference type="ARBA" id="ARBA00005489"/>
    </source>
</evidence>
<dbReference type="PANTHER" id="PTHR32289">
    <property type="entry name" value="PROTEIN FAM167A"/>
    <property type="match status" value="1"/>
</dbReference>